<reference evidence="2" key="3">
    <citation type="journal article" date="2000" name="Genome Res.">
        <title>RIKEN integrated sequence analysis (RISA) system--384-format sequencing pipeline with 384 multicapillary sequencer.</title>
        <authorList>
            <person name="Shibata K."/>
            <person name="Itoh M."/>
            <person name="Aizawa K."/>
            <person name="Nagaoka S."/>
            <person name="Sasaki N."/>
            <person name="Carninci P."/>
            <person name="Konno H."/>
            <person name="Akiyama J."/>
            <person name="Nishi K."/>
            <person name="Kitsunai T."/>
            <person name="Tashiro H."/>
            <person name="Itoh M."/>
            <person name="Sumi N."/>
            <person name="Ishii Y."/>
            <person name="Nakamura S."/>
            <person name="Hazama M."/>
            <person name="Nishine T."/>
            <person name="Harada A."/>
            <person name="Yamamoto R."/>
            <person name="Matsumoto H."/>
            <person name="Sakaguchi S."/>
            <person name="Ikegami T."/>
            <person name="Kashiwagi K."/>
            <person name="Fujiwake S."/>
            <person name="Inoue K."/>
            <person name="Togawa Y."/>
            <person name="Izawa M."/>
            <person name="Ohara E."/>
            <person name="Watahiki M."/>
            <person name="Yoneda Y."/>
            <person name="Ishikawa T."/>
            <person name="Ozawa K."/>
            <person name="Tanaka T."/>
            <person name="Matsuura S."/>
            <person name="Kawai J."/>
            <person name="Okazaki Y."/>
            <person name="Muramatsu M."/>
            <person name="Inoue Y."/>
            <person name="Kira A."/>
            <person name="Hayashizaki Y."/>
        </authorList>
    </citation>
    <scope>NUCLEOTIDE SEQUENCE</scope>
    <source>
        <strain evidence="2">C57BL/6J</strain>
        <tissue evidence="2">Aorta and vein</tissue>
    </source>
</reference>
<organism evidence="2">
    <name type="scientific">Mus musculus</name>
    <name type="common">Mouse</name>
    <dbReference type="NCBI Taxonomy" id="10090"/>
    <lineage>
        <taxon>Eukaryota</taxon>
        <taxon>Metazoa</taxon>
        <taxon>Chordata</taxon>
        <taxon>Craniata</taxon>
        <taxon>Vertebrata</taxon>
        <taxon>Euteleostomi</taxon>
        <taxon>Mammalia</taxon>
        <taxon>Eutheria</taxon>
        <taxon>Euarchontoglires</taxon>
        <taxon>Glires</taxon>
        <taxon>Rodentia</taxon>
        <taxon>Myomorpha</taxon>
        <taxon>Muroidea</taxon>
        <taxon>Muridae</taxon>
        <taxon>Murinae</taxon>
        <taxon>Mus</taxon>
        <taxon>Mus</taxon>
    </lineage>
</organism>
<evidence type="ECO:0000313" key="3">
    <source>
        <dbReference type="MGI" id="MGI:1335106"/>
    </source>
</evidence>
<evidence type="ECO:0000256" key="1">
    <source>
        <dbReference type="SAM" id="Phobius"/>
    </source>
</evidence>
<feature type="transmembrane region" description="Helical" evidence="1">
    <location>
        <begin position="20"/>
        <end position="39"/>
    </location>
</feature>
<keyword evidence="1" id="KW-1133">Transmembrane helix</keyword>
<reference evidence="2" key="6">
    <citation type="submission" date="2004-04" db="EMBL/GenBank/DDBJ databases">
        <authorList>
            <person name="Arakawa T."/>
            <person name="Carninci P."/>
            <person name="Fukuda S."/>
            <person name="Hashizume W."/>
            <person name="Hayashida K."/>
            <person name="Hori F."/>
            <person name="Iida J."/>
            <person name="Imamura K."/>
            <person name="Imotani K."/>
            <person name="Itoh M."/>
            <person name="Kanagawa S."/>
            <person name="Kawai J."/>
            <person name="Kojima M."/>
            <person name="Konno H."/>
            <person name="Murata M."/>
            <person name="Nakamura M."/>
            <person name="Ninomiya N."/>
            <person name="Nishiyori H."/>
            <person name="Nomura K."/>
            <person name="Ohno M."/>
            <person name="Sakazume N."/>
            <person name="Sano H."/>
            <person name="Sasaki D."/>
            <person name="Shibata K."/>
            <person name="Shiraki T."/>
            <person name="Tagami M."/>
            <person name="Tagami Y."/>
            <person name="Waki K."/>
            <person name="Watahiki A."/>
            <person name="Muramatsu M."/>
            <person name="Hayashizaki Y."/>
        </authorList>
    </citation>
    <scope>NUCLEOTIDE SEQUENCE</scope>
    <source>
        <strain evidence="2">C57BL/6J</strain>
        <tissue evidence="2">Aorta and vein</tissue>
    </source>
</reference>
<keyword evidence="1" id="KW-0812">Transmembrane</keyword>
<reference evidence="2" key="7">
    <citation type="journal article" date="2005" name="Science">
        <title>The Transcriptional Landscape of the Mammalian Genome.</title>
        <authorList>
            <consortium name="The FANTOM Consortium"/>
            <consortium name="Riken Genome Exploration Research Group and Genome Science Group (Genome Network Project Core Group)"/>
        </authorList>
    </citation>
    <scope>NUCLEOTIDE SEQUENCE</scope>
    <source>
        <strain evidence="2">C57BL/6J</strain>
        <tissue evidence="2">Aorta and vein</tissue>
    </source>
</reference>
<reference evidence="2" key="8">
    <citation type="journal article" date="2005" name="Science">
        <title>Antisense Transcription in the Mammalian Transcriptome.</title>
        <authorList>
            <consortium name="RIKEN Genome Exploration Research Group and Genome Science Group (Genome Network Project Core Group) and the FANTOM Consortium"/>
        </authorList>
    </citation>
    <scope>NUCLEOTIDE SEQUENCE</scope>
    <source>
        <strain evidence="2">C57BL/6J</strain>
        <tissue evidence="2">Aorta and vein</tissue>
    </source>
</reference>
<reference evidence="2" key="2">
    <citation type="journal article" date="2000" name="Genome Res.">
        <title>Normalization and subtraction of cap-trapper-selected cDNAs to prepare full-length cDNA libraries for rapid discovery of new genes.</title>
        <authorList>
            <person name="Carninci P."/>
            <person name="Shibata Y."/>
            <person name="Hayatsu N."/>
            <person name="Sugahara Y."/>
            <person name="Shibata K."/>
            <person name="Itoh M."/>
            <person name="Konno H."/>
            <person name="Okazaki Y."/>
            <person name="Muramatsu M."/>
            <person name="Hayashizaki Y."/>
        </authorList>
    </citation>
    <scope>NUCLEOTIDE SEQUENCE</scope>
    <source>
        <strain evidence="2">C57BL/6J</strain>
        <tissue evidence="2">Aorta and vein</tissue>
    </source>
</reference>
<proteinExistence type="evidence at transcript level"/>
<dbReference type="MGI" id="MGI:1335106">
    <property type="gene designation" value="Pikfyve"/>
</dbReference>
<dbReference type="AlphaFoldDB" id="Q3TR41"/>
<reference evidence="2" key="4">
    <citation type="journal article" date="2001" name="Nature">
        <title>Functional annotation of a full-length mouse cDNA collection.</title>
        <authorList>
            <consortium name="The RIKEN Genome Exploration Research Group Phase II Team and the FANTOM Consortium"/>
        </authorList>
    </citation>
    <scope>NUCLEOTIDE SEQUENCE</scope>
    <source>
        <strain evidence="2">C57BL/6J</strain>
        <tissue evidence="2">Aorta and vein</tissue>
    </source>
</reference>
<accession>Q3TR41</accession>
<gene>
    <name evidence="3" type="primary">Pikfyve</name>
    <name evidence="3" type="synonym">Pip5k3</name>
</gene>
<reference evidence="2" key="5">
    <citation type="journal article" date="2002" name="Nature">
        <title>Analysis of the mouse transcriptome based on functional annotation of 60,770 full-length cDNAs.</title>
        <authorList>
            <consortium name="The FANTOM Consortium and the RIKEN Genome Exploration Research Group Phase I and II Team"/>
        </authorList>
    </citation>
    <scope>NUCLEOTIDE SEQUENCE</scope>
    <source>
        <strain evidence="2">C57BL/6J</strain>
        <tissue evidence="2">Aorta and vein</tissue>
    </source>
</reference>
<sequence>MKGKHIIELFCVVQMCDSWLLVFSNCCVYVCIYSVLSALN</sequence>
<reference evidence="2" key="1">
    <citation type="journal article" date="1999" name="Methods Enzymol.">
        <title>High-efficiency full-length cDNA cloning.</title>
        <authorList>
            <person name="Carninci P."/>
            <person name="Hayashizaki Y."/>
        </authorList>
    </citation>
    <scope>NUCLEOTIDE SEQUENCE</scope>
    <source>
        <strain evidence="2">C57BL/6J</strain>
        <tissue evidence="2">Aorta and vein</tissue>
    </source>
</reference>
<protein>
    <submittedName>
        <fullName evidence="2">Uncharacterized protein</fullName>
    </submittedName>
</protein>
<evidence type="ECO:0000313" key="2">
    <source>
        <dbReference type="EMBL" id="BAE37189.1"/>
    </source>
</evidence>
<keyword evidence="1" id="KW-0472">Membrane</keyword>
<dbReference type="EMBL" id="AK163090">
    <property type="protein sequence ID" value="BAE37189.1"/>
    <property type="molecule type" value="mRNA"/>
</dbReference>
<dbReference type="AGR" id="MGI:1335106"/>
<name>Q3TR41_MOUSE</name>